<feature type="compositionally biased region" description="Polar residues" evidence="1">
    <location>
        <begin position="278"/>
        <end position="291"/>
    </location>
</feature>
<protein>
    <submittedName>
        <fullName evidence="2 3">Uncharacterized protein</fullName>
    </submittedName>
</protein>
<dbReference type="EnsemblFungi" id="PTTG_03279-t43_1">
    <property type="protein sequence ID" value="PTTG_03279-t43_1-p1"/>
    <property type="gene ID" value="PTTG_03279"/>
</dbReference>
<organism evidence="2">
    <name type="scientific">Puccinia triticina (isolate 1-1 / race 1 (BBBD))</name>
    <name type="common">Brown leaf rust fungus</name>
    <dbReference type="NCBI Taxonomy" id="630390"/>
    <lineage>
        <taxon>Eukaryota</taxon>
        <taxon>Fungi</taxon>
        <taxon>Dikarya</taxon>
        <taxon>Basidiomycota</taxon>
        <taxon>Pucciniomycotina</taxon>
        <taxon>Pucciniomycetes</taxon>
        <taxon>Pucciniales</taxon>
        <taxon>Pucciniaceae</taxon>
        <taxon>Puccinia</taxon>
    </lineage>
</organism>
<gene>
    <name evidence="2" type="ORF">PTTG_03279</name>
</gene>
<reference evidence="2" key="1">
    <citation type="submission" date="2009-11" db="EMBL/GenBank/DDBJ databases">
        <authorList>
            <consortium name="The Broad Institute Genome Sequencing Platform"/>
            <person name="Ward D."/>
            <person name="Feldgarden M."/>
            <person name="Earl A."/>
            <person name="Young S.K."/>
            <person name="Zeng Q."/>
            <person name="Koehrsen M."/>
            <person name="Alvarado L."/>
            <person name="Berlin A."/>
            <person name="Bochicchio J."/>
            <person name="Borenstein D."/>
            <person name="Chapman S.B."/>
            <person name="Chen Z."/>
            <person name="Engels R."/>
            <person name="Freedman E."/>
            <person name="Gellesch M."/>
            <person name="Goldberg J."/>
            <person name="Griggs A."/>
            <person name="Gujja S."/>
            <person name="Heilman E."/>
            <person name="Heiman D."/>
            <person name="Hepburn T."/>
            <person name="Howarth C."/>
            <person name="Jen D."/>
            <person name="Larson L."/>
            <person name="Lewis B."/>
            <person name="Mehta T."/>
            <person name="Park D."/>
            <person name="Pearson M."/>
            <person name="Roberts A."/>
            <person name="Saif S."/>
            <person name="Shea T."/>
            <person name="Shenoy N."/>
            <person name="Sisk P."/>
            <person name="Stolte C."/>
            <person name="Sykes S."/>
            <person name="Thomson T."/>
            <person name="Walk T."/>
            <person name="White J."/>
            <person name="Yandava C."/>
            <person name="Izard J."/>
            <person name="Baranova O.V."/>
            <person name="Blanton J.M."/>
            <person name="Tanner A.C."/>
            <person name="Dewhirst F.E."/>
            <person name="Haas B."/>
            <person name="Nusbaum C."/>
            <person name="Birren B."/>
        </authorList>
    </citation>
    <scope>NUCLEOTIDE SEQUENCE [LARGE SCALE GENOMIC DNA]</scope>
    <source>
        <strain evidence="2">1-1 BBBD Race 1</strain>
    </source>
</reference>
<feature type="region of interest" description="Disordered" evidence="1">
    <location>
        <begin position="216"/>
        <end position="358"/>
    </location>
</feature>
<evidence type="ECO:0000313" key="3">
    <source>
        <dbReference type="EnsemblFungi" id="PTTG_03279-t43_1-p1"/>
    </source>
</evidence>
<dbReference type="Proteomes" id="UP000005240">
    <property type="component" value="Unassembled WGS sequence"/>
</dbReference>
<reference evidence="2" key="2">
    <citation type="submission" date="2016-05" db="EMBL/GenBank/DDBJ databases">
        <title>Comparative analysis highlights variable genome content of wheat rusts and divergence of the mating loci.</title>
        <authorList>
            <person name="Cuomo C.A."/>
            <person name="Bakkeren G."/>
            <person name="Szabo L."/>
            <person name="Khalil H."/>
            <person name="Joly D."/>
            <person name="Goldberg J."/>
            <person name="Young S."/>
            <person name="Zeng Q."/>
            <person name="Fellers J."/>
        </authorList>
    </citation>
    <scope>NUCLEOTIDE SEQUENCE [LARGE SCALE GENOMIC DNA]</scope>
    <source>
        <strain evidence="2">1-1 BBBD Race 1</strain>
    </source>
</reference>
<keyword evidence="4" id="KW-1185">Reference proteome</keyword>
<feature type="compositionally biased region" description="Pro residues" evidence="1">
    <location>
        <begin position="305"/>
        <end position="316"/>
    </location>
</feature>
<feature type="region of interest" description="Disordered" evidence="1">
    <location>
        <begin position="109"/>
        <end position="157"/>
    </location>
</feature>
<feature type="compositionally biased region" description="Low complexity" evidence="1">
    <location>
        <begin position="223"/>
        <end position="234"/>
    </location>
</feature>
<reference evidence="3 4" key="3">
    <citation type="journal article" date="2017" name="G3 (Bethesda)">
        <title>Comparative analysis highlights variable genome content of wheat rusts and divergence of the mating loci.</title>
        <authorList>
            <person name="Cuomo C.A."/>
            <person name="Bakkeren G."/>
            <person name="Khalil H.B."/>
            <person name="Panwar V."/>
            <person name="Joly D."/>
            <person name="Linning R."/>
            <person name="Sakthikumar S."/>
            <person name="Song X."/>
            <person name="Adiconis X."/>
            <person name="Fan L."/>
            <person name="Goldberg J.M."/>
            <person name="Levin J.Z."/>
            <person name="Young S."/>
            <person name="Zeng Q."/>
            <person name="Anikster Y."/>
            <person name="Bruce M."/>
            <person name="Wang M."/>
            <person name="Yin C."/>
            <person name="McCallum B."/>
            <person name="Szabo L.J."/>
            <person name="Hulbert S."/>
            <person name="Chen X."/>
            <person name="Fellers J.P."/>
        </authorList>
    </citation>
    <scope>NUCLEOTIDE SEQUENCE</scope>
    <source>
        <strain evidence="4">Isolate 1-1 / race 1 (BBBD)</strain>
        <strain evidence="3">isolate 1-1 / race 1 (BBBD)</strain>
    </source>
</reference>
<proteinExistence type="predicted"/>
<reference evidence="3" key="4">
    <citation type="submission" date="2025-05" db="UniProtKB">
        <authorList>
            <consortium name="EnsemblFungi"/>
        </authorList>
    </citation>
    <scope>IDENTIFICATION</scope>
    <source>
        <strain evidence="3">isolate 1-1 / race 1 (BBBD)</strain>
    </source>
</reference>
<feature type="compositionally biased region" description="Polar residues" evidence="1">
    <location>
        <begin position="321"/>
        <end position="358"/>
    </location>
</feature>
<feature type="region of interest" description="Disordered" evidence="1">
    <location>
        <begin position="170"/>
        <end position="200"/>
    </location>
</feature>
<evidence type="ECO:0000313" key="4">
    <source>
        <dbReference type="Proteomes" id="UP000005240"/>
    </source>
</evidence>
<evidence type="ECO:0000313" key="2">
    <source>
        <dbReference type="EMBL" id="OAV92207.1"/>
    </source>
</evidence>
<sequence length="373" mass="39912">MKQFKHQIVRNSASVQTKTSTKFSCGTPWGLPPKLPWCTLLRSERRQAGKKEFVTSCTKLKEILEQALGLSESIPVPPATIISGIREIQEQCQKRKRGESFLISSHAYHRTHSPNFPDVNKGKPIPPEDLIDLTNKTDDEDADQSNQATSGSKPFRKRPCAEANKFLLQQPSSQQCPLGQSIPDLSGPSKDADANDAQSPKGQISDLAALAPHQDTTHTPLEPAASSTVAAPTSNRQELANPHPSATSTSEKFDANLTIQHSTGSSPATNTPLPPSTAPQDHPSQSLSATISLAGPTITPVNPSKIPPVLKPPAPPMITLLKSTTNTGSTSDSPTASHEKSSPATSKPSDQLNQEQANFNFNKVQLLISPSAV</sequence>
<feature type="compositionally biased region" description="Polar residues" evidence="1">
    <location>
        <begin position="257"/>
        <end position="271"/>
    </location>
</feature>
<dbReference type="EMBL" id="ADAS02000067">
    <property type="protein sequence ID" value="OAV92207.1"/>
    <property type="molecule type" value="Genomic_DNA"/>
</dbReference>
<dbReference type="AlphaFoldDB" id="A0A180GHH9"/>
<feature type="compositionally biased region" description="Low complexity" evidence="1">
    <location>
        <begin position="170"/>
        <end position="181"/>
    </location>
</feature>
<evidence type="ECO:0000256" key="1">
    <source>
        <dbReference type="SAM" id="MobiDB-lite"/>
    </source>
</evidence>
<accession>A0A180GHH9</accession>
<name>A0A180GHH9_PUCT1</name>
<dbReference type="VEuPathDB" id="FungiDB:PTTG_03279"/>